<dbReference type="GO" id="GO:0000976">
    <property type="term" value="F:transcription cis-regulatory region binding"/>
    <property type="evidence" value="ECO:0007669"/>
    <property type="project" value="TreeGrafter"/>
</dbReference>
<protein>
    <recommendedName>
        <fullName evidence="5">Ferric uptake regulation protein</fullName>
    </recommendedName>
</protein>
<dbReference type="Pfam" id="PF01475">
    <property type="entry name" value="FUR"/>
    <property type="match status" value="1"/>
</dbReference>
<evidence type="ECO:0000256" key="5">
    <source>
        <dbReference type="ARBA" id="ARBA00020910"/>
    </source>
</evidence>
<comment type="similarity">
    <text evidence="3">Belongs to the Fur family.</text>
</comment>
<dbReference type="GO" id="GO:0008270">
    <property type="term" value="F:zinc ion binding"/>
    <property type="evidence" value="ECO:0007669"/>
    <property type="project" value="TreeGrafter"/>
</dbReference>
<feature type="binding site" evidence="14">
    <location>
        <position position="109"/>
    </location>
    <ligand>
        <name>Zn(2+)</name>
        <dbReference type="ChEBI" id="CHEBI:29105"/>
    </ligand>
</feature>
<evidence type="ECO:0000256" key="11">
    <source>
        <dbReference type="ARBA" id="ARBA00023015"/>
    </source>
</evidence>
<evidence type="ECO:0000256" key="6">
    <source>
        <dbReference type="ARBA" id="ARBA00022490"/>
    </source>
</evidence>
<dbReference type="GO" id="GO:0003700">
    <property type="term" value="F:DNA-binding transcription factor activity"/>
    <property type="evidence" value="ECO:0007669"/>
    <property type="project" value="InterPro"/>
</dbReference>
<comment type="cofactor">
    <cofactor evidence="14">
        <name>Zn(2+)</name>
        <dbReference type="ChEBI" id="CHEBI:29105"/>
    </cofactor>
    <text evidence="14">Binds 1 zinc ion per subunit.</text>
</comment>
<dbReference type="GO" id="GO:0005829">
    <property type="term" value="C:cytosol"/>
    <property type="evidence" value="ECO:0007669"/>
    <property type="project" value="TreeGrafter"/>
</dbReference>
<comment type="subunit">
    <text evidence="4">Homodimer.</text>
</comment>
<accession>A0A076FC69</accession>
<sequence>MNGIDNIEYDTLLEKFKKVLRDNGLKYTKQREILLKTLYNNSDHFTPEQLYLYIKEGHPDLNLGIATVYRTLNLLEESGMVTSISFGAQGKKFELATKPHHDHMICRMCGNIIEFEDPTIEKRQSIIAKDHGFKLTGHMMQLYGICQSCNKKKI</sequence>
<dbReference type="GO" id="GO:1900705">
    <property type="term" value="P:negative regulation of siderophore biosynthetic process"/>
    <property type="evidence" value="ECO:0007669"/>
    <property type="project" value="TreeGrafter"/>
</dbReference>
<keyword evidence="11" id="KW-0805">Transcription regulation</keyword>
<name>A0A076FC69_9BACT</name>
<evidence type="ECO:0000313" key="16">
    <source>
        <dbReference type="EMBL" id="AII15022.1"/>
    </source>
</evidence>
<dbReference type="InterPro" id="IPR036390">
    <property type="entry name" value="WH_DNA-bd_sf"/>
</dbReference>
<dbReference type="RefSeq" id="WP_038454605.1">
    <property type="nucleotide sequence ID" value="NZ_CP009043.1"/>
</dbReference>
<evidence type="ECO:0000256" key="2">
    <source>
        <dbReference type="ARBA" id="ARBA00004496"/>
    </source>
</evidence>
<dbReference type="GO" id="GO:0045892">
    <property type="term" value="P:negative regulation of DNA-templated transcription"/>
    <property type="evidence" value="ECO:0007669"/>
    <property type="project" value="TreeGrafter"/>
</dbReference>
<evidence type="ECO:0000256" key="15">
    <source>
        <dbReference type="PIRSR" id="PIRSR602481-2"/>
    </source>
</evidence>
<dbReference type="KEGG" id="caj:CIG1485E_1188"/>
<proteinExistence type="inferred from homology"/>
<keyword evidence="6" id="KW-0963">Cytoplasm</keyword>
<feature type="binding site" evidence="15">
    <location>
        <position position="121"/>
    </location>
    <ligand>
        <name>Fe cation</name>
        <dbReference type="ChEBI" id="CHEBI:24875"/>
    </ligand>
</feature>
<feature type="binding site" evidence="14">
    <location>
        <position position="106"/>
    </location>
    <ligand>
        <name>Zn(2+)</name>
        <dbReference type="ChEBI" id="CHEBI:29105"/>
    </ligand>
</feature>
<dbReference type="CDD" id="cd07153">
    <property type="entry name" value="Fur_like"/>
    <property type="match status" value="1"/>
</dbReference>
<feature type="binding site" evidence="15">
    <location>
        <position position="100"/>
    </location>
    <ligand>
        <name>Fe cation</name>
        <dbReference type="ChEBI" id="CHEBI:24875"/>
    </ligand>
</feature>
<dbReference type="InterPro" id="IPR036388">
    <property type="entry name" value="WH-like_DNA-bd_sf"/>
</dbReference>
<evidence type="ECO:0000256" key="7">
    <source>
        <dbReference type="ARBA" id="ARBA00022491"/>
    </source>
</evidence>
<dbReference type="InterPro" id="IPR002481">
    <property type="entry name" value="FUR"/>
</dbReference>
<evidence type="ECO:0000256" key="12">
    <source>
        <dbReference type="ARBA" id="ARBA00023125"/>
    </source>
</evidence>
<evidence type="ECO:0000256" key="8">
    <source>
        <dbReference type="ARBA" id="ARBA00022723"/>
    </source>
</evidence>
<comment type="function">
    <text evidence="1">Acts as a global negative controlling element, employing Fe(2+) as a cofactor to bind the operator of the repressed genes.</text>
</comment>
<keyword evidence="9 14" id="KW-0862">Zinc</keyword>
<dbReference type="Proteomes" id="UP000028486">
    <property type="component" value="Chromosome"/>
</dbReference>
<feature type="binding site" evidence="15">
    <location>
        <position position="102"/>
    </location>
    <ligand>
        <name>Fe cation</name>
        <dbReference type="ChEBI" id="CHEBI:24875"/>
    </ligand>
</feature>
<keyword evidence="12" id="KW-0238">DNA-binding</keyword>
<organism evidence="16 17">
    <name type="scientific">Campylobacter iguaniorum</name>
    <dbReference type="NCBI Taxonomy" id="1244531"/>
    <lineage>
        <taxon>Bacteria</taxon>
        <taxon>Pseudomonadati</taxon>
        <taxon>Campylobacterota</taxon>
        <taxon>Epsilonproteobacteria</taxon>
        <taxon>Campylobacterales</taxon>
        <taxon>Campylobacteraceae</taxon>
        <taxon>Campylobacter</taxon>
    </lineage>
</organism>
<dbReference type="PATRIC" id="fig|1244531.5.peg.1289"/>
<comment type="cofactor">
    <cofactor evidence="15">
        <name>Mn(2+)</name>
        <dbReference type="ChEBI" id="CHEBI:29035"/>
    </cofactor>
    <cofactor evidence="15">
        <name>Fe(2+)</name>
        <dbReference type="ChEBI" id="CHEBI:29033"/>
    </cofactor>
    <text evidence="15">Binds 1 Mn(2+) or Fe(2+) ion per subunit.</text>
</comment>
<evidence type="ECO:0000256" key="10">
    <source>
        <dbReference type="ARBA" id="ARBA00023004"/>
    </source>
</evidence>
<evidence type="ECO:0000256" key="14">
    <source>
        <dbReference type="PIRSR" id="PIRSR602481-1"/>
    </source>
</evidence>
<dbReference type="AlphaFoldDB" id="A0A076FC69"/>
<dbReference type="HOGENOM" id="CLU_096072_3_1_7"/>
<feature type="binding site" evidence="14">
    <location>
        <position position="149"/>
    </location>
    <ligand>
        <name>Zn(2+)</name>
        <dbReference type="ChEBI" id="CHEBI:29105"/>
    </ligand>
</feature>
<feature type="binding site" evidence="14">
    <location>
        <position position="146"/>
    </location>
    <ligand>
        <name>Zn(2+)</name>
        <dbReference type="ChEBI" id="CHEBI:29105"/>
    </ligand>
</feature>
<dbReference type="OrthoDB" id="8659436at2"/>
<keyword evidence="17" id="KW-1185">Reference proteome</keyword>
<keyword evidence="8 14" id="KW-0479">Metal-binding</keyword>
<evidence type="ECO:0000256" key="1">
    <source>
        <dbReference type="ARBA" id="ARBA00002997"/>
    </source>
</evidence>
<evidence type="ECO:0000256" key="3">
    <source>
        <dbReference type="ARBA" id="ARBA00007957"/>
    </source>
</evidence>
<keyword evidence="13" id="KW-0804">Transcription</keyword>
<dbReference type="SUPFAM" id="SSF46785">
    <property type="entry name" value="Winged helix' DNA-binding domain"/>
    <property type="match status" value="1"/>
</dbReference>
<dbReference type="Gene3D" id="3.30.1490.190">
    <property type="match status" value="1"/>
</dbReference>
<dbReference type="InterPro" id="IPR043135">
    <property type="entry name" value="Fur_C"/>
</dbReference>
<keyword evidence="7" id="KW-0678">Repressor</keyword>
<evidence type="ECO:0000256" key="13">
    <source>
        <dbReference type="ARBA" id="ARBA00023163"/>
    </source>
</evidence>
<dbReference type="STRING" id="1244531.CIG2463D_1279"/>
<dbReference type="FunFam" id="3.30.1490.190:FF:000001">
    <property type="entry name" value="Ferric uptake regulation protein"/>
    <property type="match status" value="1"/>
</dbReference>
<dbReference type="EMBL" id="CP009043">
    <property type="protein sequence ID" value="AII15022.1"/>
    <property type="molecule type" value="Genomic_DNA"/>
</dbReference>
<dbReference type="PANTHER" id="PTHR33202:SF2">
    <property type="entry name" value="FERRIC UPTAKE REGULATION PROTEIN"/>
    <property type="match status" value="1"/>
</dbReference>
<evidence type="ECO:0000256" key="9">
    <source>
        <dbReference type="ARBA" id="ARBA00022833"/>
    </source>
</evidence>
<evidence type="ECO:0000256" key="4">
    <source>
        <dbReference type="ARBA" id="ARBA00011738"/>
    </source>
</evidence>
<gene>
    <name evidence="16" type="primary">fur</name>
    <name evidence="16" type="ORF">CIG1485E_1188</name>
</gene>
<comment type="subcellular location">
    <subcellularLocation>
        <location evidence="2">Cytoplasm</location>
    </subcellularLocation>
</comment>
<dbReference type="PANTHER" id="PTHR33202">
    <property type="entry name" value="ZINC UPTAKE REGULATION PROTEIN"/>
    <property type="match status" value="1"/>
</dbReference>
<dbReference type="eggNOG" id="COG0735">
    <property type="taxonomic scope" value="Bacteria"/>
</dbReference>
<reference evidence="17" key="1">
    <citation type="journal article" date="2014" name="Genome Announc.">
        <title>Complete Genome Sequence of Campylobacter iguaniorum Strain 1485ET, Isolated from a Bearded Dragon (Pogona vitticeps).</title>
        <authorList>
            <person name="Gilbert M.J."/>
            <person name="Miller W.G."/>
            <person name="Yee E."/>
            <person name="Kik M."/>
            <person name="Wagenaar J.A."/>
            <person name="Duim B."/>
        </authorList>
    </citation>
    <scope>NUCLEOTIDE SEQUENCE [LARGE SCALE GENOMIC DNA]</scope>
    <source>
        <strain evidence="17">1485E</strain>
    </source>
</reference>
<feature type="binding site" evidence="15">
    <location>
        <position position="138"/>
    </location>
    <ligand>
        <name>Fe cation</name>
        <dbReference type="ChEBI" id="CHEBI:24875"/>
    </ligand>
</feature>
<keyword evidence="10 15" id="KW-0408">Iron</keyword>
<evidence type="ECO:0000313" key="17">
    <source>
        <dbReference type="Proteomes" id="UP000028486"/>
    </source>
</evidence>
<dbReference type="Gene3D" id="1.10.10.10">
    <property type="entry name" value="Winged helix-like DNA-binding domain superfamily/Winged helix DNA-binding domain"/>
    <property type="match status" value="1"/>
</dbReference>